<keyword evidence="3 6" id="KW-0812">Transmembrane</keyword>
<dbReference type="InterPro" id="IPR037185">
    <property type="entry name" value="EmrE-like"/>
</dbReference>
<dbReference type="GO" id="GO:0005886">
    <property type="term" value="C:plasma membrane"/>
    <property type="evidence" value="ECO:0007669"/>
    <property type="project" value="UniProtKB-SubCell"/>
</dbReference>
<keyword evidence="5 6" id="KW-0472">Membrane</keyword>
<dbReference type="SUPFAM" id="SSF103481">
    <property type="entry name" value="Multidrug resistance efflux transporter EmrE"/>
    <property type="match status" value="1"/>
</dbReference>
<evidence type="ECO:0000256" key="5">
    <source>
        <dbReference type="ARBA" id="ARBA00023136"/>
    </source>
</evidence>
<organism evidence="9 10">
    <name type="scientific">Sphingobium herbicidovorans (strain ATCC 700291 / DSM 11019 / CCUG 56400 / KCTC 2939 / LMG 18315 / NBRC 16415 / MH)</name>
    <name type="common">Sphingomonas herbicidovorans</name>
    <dbReference type="NCBI Taxonomy" id="1219045"/>
    <lineage>
        <taxon>Bacteria</taxon>
        <taxon>Pseudomonadati</taxon>
        <taxon>Pseudomonadota</taxon>
        <taxon>Alphaproteobacteria</taxon>
        <taxon>Sphingomonadales</taxon>
        <taxon>Sphingomonadaceae</taxon>
        <taxon>Sphingobium</taxon>
    </lineage>
</organism>
<accession>A0A086PDP6</accession>
<feature type="transmembrane region" description="Helical" evidence="6">
    <location>
        <begin position="131"/>
        <end position="148"/>
    </location>
</feature>
<gene>
    <name evidence="9" type="ORF">BV98_000711</name>
</gene>
<feature type="transmembrane region" description="Helical" evidence="6">
    <location>
        <begin position="75"/>
        <end position="97"/>
    </location>
</feature>
<dbReference type="InterPro" id="IPR025388">
    <property type="entry name" value="Alginate_export_dom"/>
</dbReference>
<evidence type="ECO:0000256" key="1">
    <source>
        <dbReference type="ARBA" id="ARBA00004651"/>
    </source>
</evidence>
<dbReference type="Pfam" id="PF13372">
    <property type="entry name" value="Alginate_exp"/>
    <property type="match status" value="1"/>
</dbReference>
<feature type="transmembrane region" description="Helical" evidence="6">
    <location>
        <begin position="41"/>
        <end position="60"/>
    </location>
</feature>
<dbReference type="Gene3D" id="2.40.160.100">
    <property type="match status" value="1"/>
</dbReference>
<evidence type="ECO:0000313" key="10">
    <source>
        <dbReference type="Proteomes" id="UP000024284"/>
    </source>
</evidence>
<evidence type="ECO:0000256" key="4">
    <source>
        <dbReference type="ARBA" id="ARBA00022989"/>
    </source>
</evidence>
<feature type="transmembrane region" description="Helical" evidence="6">
    <location>
        <begin position="154"/>
        <end position="171"/>
    </location>
</feature>
<evidence type="ECO:0000256" key="6">
    <source>
        <dbReference type="SAM" id="Phobius"/>
    </source>
</evidence>
<evidence type="ECO:0000256" key="3">
    <source>
        <dbReference type="ARBA" id="ARBA00022692"/>
    </source>
</evidence>
<dbReference type="OrthoDB" id="7439590at2"/>
<dbReference type="PATRIC" id="fig|1219045.3.peg.728"/>
<dbReference type="Pfam" id="PF00892">
    <property type="entry name" value="EamA"/>
    <property type="match status" value="1"/>
</dbReference>
<protein>
    <submittedName>
        <fullName evidence="9">Membrane protein</fullName>
    </submittedName>
</protein>
<dbReference type="STRING" id="76947.GCA_002080435_03609"/>
<comment type="subcellular location">
    <subcellularLocation>
        <location evidence="1">Cell membrane</location>
        <topology evidence="1">Multi-pass membrane protein</topology>
    </subcellularLocation>
</comment>
<dbReference type="eggNOG" id="COG0697">
    <property type="taxonomic scope" value="Bacteria"/>
</dbReference>
<keyword evidence="10" id="KW-1185">Reference proteome</keyword>
<feature type="transmembrane region" description="Helical" evidence="6">
    <location>
        <begin position="103"/>
        <end position="124"/>
    </location>
</feature>
<dbReference type="RefSeq" id="WP_021245247.1">
    <property type="nucleotide sequence ID" value="NZ_BCZD01000020.1"/>
</dbReference>
<dbReference type="eggNOG" id="COG3637">
    <property type="taxonomic scope" value="Bacteria"/>
</dbReference>
<feature type="domain" description="EamA" evidence="7">
    <location>
        <begin position="10"/>
        <end position="147"/>
    </location>
</feature>
<dbReference type="PANTHER" id="PTHR42920">
    <property type="entry name" value="OS03G0707200 PROTEIN-RELATED"/>
    <property type="match status" value="1"/>
</dbReference>
<evidence type="ECO:0000259" key="8">
    <source>
        <dbReference type="Pfam" id="PF13372"/>
    </source>
</evidence>
<sequence length="510" mass="54837">MSLRSWVAWPGAPFGIASAALFGASTPLAKALLGEGVNPWLLASLLYLGSGLGLAFVWVLRRRVSNEAPLVRGDWGWMALVVLAGGVAGPLLLMLGLTTTPASSAALLLNLEGLATMGIAWAVFRENVDRRLLLGALAILAGAALLAWQGTGSGFGLGAVAIAGACLAWGIDNNLTRGKGTKLTLTAGRMTLNLGSRRLVAADDYRNTTNGYTGLRADIAAPQGWKTTLIYTLPQVRLPDDTQGIRDAKVRLDRESFDLVLWGGQVSKAKAIGAAMAELSYFHLGERDAPGRPTRDRSLDTFGGRIIAEPRASKFDYEIEAFYQTGHVSASPAPTAARQSVGASFIHADVGYSFAGPWKPRLSVEFDRASGDKPGGRFGRFDTLFGMRRADLAPAGLYNAIARTNIMTPGIRIEATPSKRLDWFASYRPMWLAADQDSFSSTSVRDASGRSGDFAGHQIEARIRYWLVPTRLRFELDGLLLAKGRFLRDAPNAPPGEWTRYGSFNLTASF</sequence>
<evidence type="ECO:0000256" key="2">
    <source>
        <dbReference type="ARBA" id="ARBA00022475"/>
    </source>
</evidence>
<dbReference type="PANTHER" id="PTHR42920:SF11">
    <property type="entry name" value="INNER MEMBRANE PROTEIN YTFF"/>
    <property type="match status" value="1"/>
</dbReference>
<dbReference type="InterPro" id="IPR053728">
    <property type="entry name" value="Alginate_Permeability_Chnl"/>
</dbReference>
<dbReference type="Proteomes" id="UP000024284">
    <property type="component" value="Unassembled WGS sequence"/>
</dbReference>
<dbReference type="InterPro" id="IPR000620">
    <property type="entry name" value="EamA_dom"/>
</dbReference>
<evidence type="ECO:0000313" key="9">
    <source>
        <dbReference type="EMBL" id="KFG91514.1"/>
    </source>
</evidence>
<keyword evidence="4 6" id="KW-1133">Transmembrane helix</keyword>
<proteinExistence type="predicted"/>
<comment type="caution">
    <text evidence="9">The sequence shown here is derived from an EMBL/GenBank/DDBJ whole genome shotgun (WGS) entry which is preliminary data.</text>
</comment>
<dbReference type="AlphaFoldDB" id="A0A086PDP6"/>
<reference evidence="9" key="1">
    <citation type="submission" date="2014-08" db="EMBL/GenBank/DDBJ databases">
        <title>Draft genome sequences of Sphingobium herbicidovorans.</title>
        <authorList>
            <person name="Gan H.M."/>
            <person name="Gan H.Y."/>
            <person name="Savka M.A."/>
        </authorList>
    </citation>
    <scope>NUCLEOTIDE SEQUENCE [LARGE SCALE GENOMIC DNA]</scope>
    <source>
        <strain evidence="9">NBRC 16415</strain>
    </source>
</reference>
<dbReference type="EMBL" id="JFZA02000003">
    <property type="protein sequence ID" value="KFG91514.1"/>
    <property type="molecule type" value="Genomic_DNA"/>
</dbReference>
<feature type="domain" description="Alginate export" evidence="8">
    <location>
        <begin position="181"/>
        <end position="492"/>
    </location>
</feature>
<evidence type="ECO:0000259" key="7">
    <source>
        <dbReference type="Pfam" id="PF00892"/>
    </source>
</evidence>
<keyword evidence="2" id="KW-1003">Cell membrane</keyword>
<dbReference type="InterPro" id="IPR051258">
    <property type="entry name" value="Diverse_Substrate_Transporter"/>
</dbReference>
<name>A0A086PDP6_SPHHM</name>